<dbReference type="Proteomes" id="UP000284706">
    <property type="component" value="Unassembled WGS sequence"/>
</dbReference>
<evidence type="ECO:0000313" key="4">
    <source>
        <dbReference type="Proteomes" id="UP000284706"/>
    </source>
</evidence>
<feature type="region of interest" description="Disordered" evidence="1">
    <location>
        <begin position="29"/>
        <end position="58"/>
    </location>
</feature>
<dbReference type="Gene3D" id="2.60.120.200">
    <property type="match status" value="1"/>
</dbReference>
<organism evidence="3 4">
    <name type="scientific">Gymnopilus dilepis</name>
    <dbReference type="NCBI Taxonomy" id="231916"/>
    <lineage>
        <taxon>Eukaryota</taxon>
        <taxon>Fungi</taxon>
        <taxon>Dikarya</taxon>
        <taxon>Basidiomycota</taxon>
        <taxon>Agaricomycotina</taxon>
        <taxon>Agaricomycetes</taxon>
        <taxon>Agaricomycetidae</taxon>
        <taxon>Agaricales</taxon>
        <taxon>Agaricineae</taxon>
        <taxon>Hymenogastraceae</taxon>
        <taxon>Gymnopilus</taxon>
    </lineage>
</organism>
<comment type="caution">
    <text evidence="3">The sequence shown here is derived from an EMBL/GenBank/DDBJ whole genome shotgun (WGS) entry which is preliminary data.</text>
</comment>
<feature type="compositionally biased region" description="Low complexity" evidence="1">
    <location>
        <begin position="34"/>
        <end position="55"/>
    </location>
</feature>
<dbReference type="PANTHER" id="PTHR40124">
    <property type="match status" value="1"/>
</dbReference>
<dbReference type="Pfam" id="PF21294">
    <property type="entry name" value="Polysacc_lyase_14"/>
    <property type="match status" value="1"/>
</dbReference>
<feature type="domain" description="Polysaccharide lyase 14" evidence="2">
    <location>
        <begin position="117"/>
        <end position="338"/>
    </location>
</feature>
<evidence type="ECO:0000256" key="1">
    <source>
        <dbReference type="SAM" id="MobiDB-lite"/>
    </source>
</evidence>
<protein>
    <recommendedName>
        <fullName evidence="2">Polysaccharide lyase 14 domain-containing protein</fullName>
    </recommendedName>
</protein>
<evidence type="ECO:0000313" key="3">
    <source>
        <dbReference type="EMBL" id="PPQ70410.1"/>
    </source>
</evidence>
<dbReference type="OrthoDB" id="3337916at2759"/>
<keyword evidence="4" id="KW-1185">Reference proteome</keyword>
<gene>
    <name evidence="3" type="ORF">CVT26_013827</name>
</gene>
<dbReference type="EMBL" id="NHYE01005542">
    <property type="protein sequence ID" value="PPQ70410.1"/>
    <property type="molecule type" value="Genomic_DNA"/>
</dbReference>
<accession>A0A409VW05</accession>
<dbReference type="STRING" id="231916.A0A409VW05"/>
<proteinExistence type="predicted"/>
<dbReference type="InterPro" id="IPR048958">
    <property type="entry name" value="Polysacc_lyase_14"/>
</dbReference>
<dbReference type="AlphaFoldDB" id="A0A409VW05"/>
<evidence type="ECO:0000259" key="2">
    <source>
        <dbReference type="Pfam" id="PF21294"/>
    </source>
</evidence>
<dbReference type="InParanoid" id="A0A409VW05"/>
<reference evidence="3 4" key="1">
    <citation type="journal article" date="2018" name="Evol. Lett.">
        <title>Horizontal gene cluster transfer increased hallucinogenic mushroom diversity.</title>
        <authorList>
            <person name="Reynolds H.T."/>
            <person name="Vijayakumar V."/>
            <person name="Gluck-Thaler E."/>
            <person name="Korotkin H.B."/>
            <person name="Matheny P.B."/>
            <person name="Slot J.C."/>
        </authorList>
    </citation>
    <scope>NUCLEOTIDE SEQUENCE [LARGE SCALE GENOMIC DNA]</scope>
    <source>
        <strain evidence="3 4">SRW20</strain>
    </source>
</reference>
<name>A0A409VW05_9AGAR</name>
<dbReference type="PANTHER" id="PTHR40124:SF1">
    <property type="entry name" value="DISAGGREGATASE RELATED REPEAT PROTEIN"/>
    <property type="match status" value="1"/>
</dbReference>
<sequence>MACFATLVVGAHPLRRRASCRVGRHQSPFGASISPASQGSSTATSQAPSSTAITSGGLSGAANSTAGSLADLFPVTGFSQSWTTAPLADNALPLNDSTFRPNHVLKTVVHTYTDAPDGKPAMKAHYPQGSYNFGHEPEGGFSFYAPGPASVDLTTAKEATFGYSVFFPEDFEFNLGGKLPGLYGGDTDEGSIGCSGGSRSAACFSARLMWRDEGKGELYTYLPPYTDPQFAANEAVCNVPPLSDCNVEFGASVGRGAFRFATGAWTTISQRVRLNDVGEANGELELFANGESVISVGGLILRDNDEGRIRGMQMQTFFGGSHPQFKTPKDQDTYFSDFSIAITETL</sequence>